<accession>A0A9D5BKG8</accession>
<gene>
    <name evidence="2" type="ORF">KIW84_013602</name>
</gene>
<dbReference type="EMBL" id="JAMSHJ010000001">
    <property type="protein sequence ID" value="KAI5445424.1"/>
    <property type="molecule type" value="Genomic_DNA"/>
</dbReference>
<organism evidence="2 3">
    <name type="scientific">Pisum sativum</name>
    <name type="common">Garden pea</name>
    <name type="synonym">Lathyrus oleraceus</name>
    <dbReference type="NCBI Taxonomy" id="3888"/>
    <lineage>
        <taxon>Eukaryota</taxon>
        <taxon>Viridiplantae</taxon>
        <taxon>Streptophyta</taxon>
        <taxon>Embryophyta</taxon>
        <taxon>Tracheophyta</taxon>
        <taxon>Spermatophyta</taxon>
        <taxon>Magnoliopsida</taxon>
        <taxon>eudicotyledons</taxon>
        <taxon>Gunneridae</taxon>
        <taxon>Pentapetalae</taxon>
        <taxon>rosids</taxon>
        <taxon>fabids</taxon>
        <taxon>Fabales</taxon>
        <taxon>Fabaceae</taxon>
        <taxon>Papilionoideae</taxon>
        <taxon>50 kb inversion clade</taxon>
        <taxon>NPAAA clade</taxon>
        <taxon>Hologalegina</taxon>
        <taxon>IRL clade</taxon>
        <taxon>Fabeae</taxon>
        <taxon>Lathyrus</taxon>
    </lineage>
</organism>
<keyword evidence="3" id="KW-1185">Reference proteome</keyword>
<reference evidence="2 3" key="1">
    <citation type="journal article" date="2022" name="Nat. Genet.">
        <title>Improved pea reference genome and pan-genome highlight genomic features and evolutionary characteristics.</title>
        <authorList>
            <person name="Yang T."/>
            <person name="Liu R."/>
            <person name="Luo Y."/>
            <person name="Hu S."/>
            <person name="Wang D."/>
            <person name="Wang C."/>
            <person name="Pandey M.K."/>
            <person name="Ge S."/>
            <person name="Xu Q."/>
            <person name="Li N."/>
            <person name="Li G."/>
            <person name="Huang Y."/>
            <person name="Saxena R.K."/>
            <person name="Ji Y."/>
            <person name="Li M."/>
            <person name="Yan X."/>
            <person name="He Y."/>
            <person name="Liu Y."/>
            <person name="Wang X."/>
            <person name="Xiang C."/>
            <person name="Varshney R.K."/>
            <person name="Ding H."/>
            <person name="Gao S."/>
            <person name="Zong X."/>
        </authorList>
    </citation>
    <scope>NUCLEOTIDE SEQUENCE [LARGE SCALE GENOMIC DNA]</scope>
    <source>
        <strain evidence="2 3">cv. Zhongwan 6</strain>
    </source>
</reference>
<feature type="signal peptide" evidence="1">
    <location>
        <begin position="1"/>
        <end position="22"/>
    </location>
</feature>
<dbReference type="AlphaFoldDB" id="A0A9D5BKG8"/>
<evidence type="ECO:0000313" key="3">
    <source>
        <dbReference type="Proteomes" id="UP001058974"/>
    </source>
</evidence>
<proteinExistence type="predicted"/>
<keyword evidence="1" id="KW-0732">Signal</keyword>
<protein>
    <submittedName>
        <fullName evidence="2">Uncharacterized protein</fullName>
    </submittedName>
</protein>
<dbReference type="Proteomes" id="UP001058974">
    <property type="component" value="Chromosome 1"/>
</dbReference>
<feature type="chain" id="PRO_5039698075" evidence="1">
    <location>
        <begin position="23"/>
        <end position="113"/>
    </location>
</feature>
<sequence>MRPHRTSAGSTLSLWLVVKTTNLSSPQQDHNPSVKFRSPESVTRLLSSQPEPENDVVLCFFDFAVAAFFFAVLSAVKSTEQSMSSITIMERFVVWIKSERSSELSETLVSSKS</sequence>
<evidence type="ECO:0000256" key="1">
    <source>
        <dbReference type="SAM" id="SignalP"/>
    </source>
</evidence>
<name>A0A9D5BKG8_PEA</name>
<dbReference type="Gramene" id="Psat01G0360200-T1">
    <property type="protein sequence ID" value="KAI5445424.1"/>
    <property type="gene ID" value="KIW84_013602"/>
</dbReference>
<evidence type="ECO:0000313" key="2">
    <source>
        <dbReference type="EMBL" id="KAI5445424.1"/>
    </source>
</evidence>
<comment type="caution">
    <text evidence="2">The sequence shown here is derived from an EMBL/GenBank/DDBJ whole genome shotgun (WGS) entry which is preliminary data.</text>
</comment>